<name>O16579_CAEEL</name>
<feature type="region of interest" description="Disordered" evidence="1">
    <location>
        <begin position="69"/>
        <end position="94"/>
    </location>
</feature>
<dbReference type="HOGENOM" id="CLU_2099050_0_0_1"/>
<dbReference type="PIR" id="T31963">
    <property type="entry name" value="T31963"/>
</dbReference>
<dbReference type="Proteomes" id="UP000001940">
    <property type="component" value="Chromosome II"/>
</dbReference>
<reference evidence="2 3" key="1">
    <citation type="journal article" date="1998" name="Science">
        <title>Genome sequence of the nematode C. elegans: a platform for investigating biology.</title>
        <authorList>
            <consortium name="The C. elegans sequencing consortium"/>
            <person name="Sulson J.E."/>
            <person name="Waterston R."/>
        </authorList>
    </citation>
    <scope>NUCLEOTIDE SEQUENCE [LARGE SCALE GENOMIC DNA]</scope>
    <source>
        <strain evidence="2 3">Bristol N2</strain>
    </source>
</reference>
<dbReference type="STRING" id="6239.C33C12.7.1"/>
<dbReference type="GeneID" id="183154"/>
<accession>O16579</accession>
<protein>
    <submittedName>
        <fullName evidence="2">AMP-binding_C domain-containing protein</fullName>
    </submittedName>
</protein>
<dbReference type="RefSeq" id="NP_494206.2">
    <property type="nucleotide sequence ID" value="NM_061805.4"/>
</dbReference>
<feature type="compositionally biased region" description="Basic and acidic residues" evidence="1">
    <location>
        <begin position="70"/>
        <end position="93"/>
    </location>
</feature>
<evidence type="ECO:0000313" key="3">
    <source>
        <dbReference type="Proteomes" id="UP000001940"/>
    </source>
</evidence>
<proteinExistence type="predicted"/>
<dbReference type="CTD" id="183154"/>
<sequence length="116" mass="12513">MVFDEKLVHIAMETACGKPPKDMGIITLGDGYEASENIAAHHDRVACIEKICESKKATTSILCVVAASKAPEKAAEKSDEKLDYKKDDEKKSDTTAGAQKIIGFSLVVLILGVLNY</sequence>
<dbReference type="InParanoid" id="O16579"/>
<gene>
    <name evidence="2 4" type="ORF">C33C12.7</name>
    <name evidence="2" type="ORF">CELE_C33C12.7</name>
</gene>
<dbReference type="AlphaFoldDB" id="O16579"/>
<dbReference type="KEGG" id="cel:CELE_C33C12.7"/>
<dbReference type="Bgee" id="WBGene00016339">
    <property type="expression patterns" value="Expressed in larva and 3 other cell types or tissues"/>
</dbReference>
<keyword evidence="3" id="KW-1185">Reference proteome</keyword>
<evidence type="ECO:0000256" key="1">
    <source>
        <dbReference type="SAM" id="MobiDB-lite"/>
    </source>
</evidence>
<dbReference type="PaxDb" id="6239-C33C12.7"/>
<dbReference type="EMBL" id="BX284602">
    <property type="protein sequence ID" value="CCD66452.1"/>
    <property type="molecule type" value="Genomic_DNA"/>
</dbReference>
<dbReference type="AGR" id="WB:WBGene00016339"/>
<evidence type="ECO:0000313" key="2">
    <source>
        <dbReference type="EMBL" id="CCD66452.1"/>
    </source>
</evidence>
<evidence type="ECO:0000313" key="4">
    <source>
        <dbReference type="WormBase" id="C33C12.7"/>
    </source>
</evidence>
<organism evidence="2 3">
    <name type="scientific">Caenorhabditis elegans</name>
    <dbReference type="NCBI Taxonomy" id="6239"/>
    <lineage>
        <taxon>Eukaryota</taxon>
        <taxon>Metazoa</taxon>
        <taxon>Ecdysozoa</taxon>
        <taxon>Nematoda</taxon>
        <taxon>Chromadorea</taxon>
        <taxon>Rhabditida</taxon>
        <taxon>Rhabditina</taxon>
        <taxon>Rhabditomorpha</taxon>
        <taxon>Rhabditoidea</taxon>
        <taxon>Rhabditidae</taxon>
        <taxon>Peloderinae</taxon>
        <taxon>Caenorhabditis</taxon>
    </lineage>
</organism>
<dbReference type="WormBase" id="C33C12.7">
    <property type="protein sequence ID" value="CE34729"/>
    <property type="gene ID" value="WBGene00016339"/>
</dbReference>
<dbReference type="UCSC" id="C33C12.7">
    <property type="organism name" value="c. elegans"/>
</dbReference>